<sequence>MKYGVIEQMRQQYPVPPMCRFLGVSVSGYYAWRKRPLSLHDQQEPRLEAQVRAAHERTRETFGAQRLQKELSNCGVQIGVHRIKRLRTKLGLRCKQKRKFKATTNSKHNLPVAPNILDQDFGASAPNQAWCGDITYSTPSQRSPPIRG</sequence>
<protein>
    <submittedName>
        <fullName evidence="2">Mobile element protein</fullName>
    </submittedName>
</protein>
<dbReference type="PANTHER" id="PTHR46889">
    <property type="entry name" value="TRANSPOSASE INSF FOR INSERTION SEQUENCE IS3B-RELATED"/>
    <property type="match status" value="1"/>
</dbReference>
<dbReference type="InterPro" id="IPR025948">
    <property type="entry name" value="HTH-like_dom"/>
</dbReference>
<dbReference type="InterPro" id="IPR050900">
    <property type="entry name" value="Transposase_IS3/IS150/IS904"/>
</dbReference>
<reference evidence="3" key="1">
    <citation type="submission" date="2017-01" db="EMBL/GenBank/DDBJ databases">
        <title>Genome Analysis of Deinococcus marmoris KOPRI26562.</title>
        <authorList>
            <person name="Kim J.H."/>
            <person name="Oh H.-M."/>
        </authorList>
    </citation>
    <scope>NUCLEOTIDE SEQUENCE [LARGE SCALE GENOMIC DNA]</scope>
    <source>
        <strain evidence="3">PAMC 26633</strain>
    </source>
</reference>
<evidence type="ECO:0000313" key="2">
    <source>
        <dbReference type="EMBL" id="OXC74819.1"/>
    </source>
</evidence>
<dbReference type="Proteomes" id="UP000214720">
    <property type="component" value="Unassembled WGS sequence"/>
</dbReference>
<accession>A0A226WVE3</accession>
<dbReference type="Pfam" id="PF13276">
    <property type="entry name" value="HTH_21"/>
    <property type="match status" value="1"/>
</dbReference>
<name>A0A226WVE3_CABSO</name>
<proteinExistence type="predicted"/>
<dbReference type="PANTHER" id="PTHR46889:SF4">
    <property type="entry name" value="TRANSPOSASE INSO FOR INSERTION SEQUENCE ELEMENT IS911B-RELATED"/>
    <property type="match status" value="1"/>
</dbReference>
<dbReference type="EMBL" id="MTHB01000203">
    <property type="protein sequence ID" value="OXC74819.1"/>
    <property type="molecule type" value="Genomic_DNA"/>
</dbReference>
<feature type="domain" description="HTH-like" evidence="1">
    <location>
        <begin position="46"/>
        <end position="100"/>
    </location>
</feature>
<gene>
    <name evidence="2" type="ORF">BSU04_29960</name>
</gene>
<dbReference type="AlphaFoldDB" id="A0A226WVE3"/>
<comment type="caution">
    <text evidence="2">The sequence shown here is derived from an EMBL/GenBank/DDBJ whole genome shotgun (WGS) entry which is preliminary data.</text>
</comment>
<evidence type="ECO:0000313" key="3">
    <source>
        <dbReference type="Proteomes" id="UP000214720"/>
    </source>
</evidence>
<organism evidence="2 3">
    <name type="scientific">Caballeronia sordidicola</name>
    <name type="common">Burkholderia sordidicola</name>
    <dbReference type="NCBI Taxonomy" id="196367"/>
    <lineage>
        <taxon>Bacteria</taxon>
        <taxon>Pseudomonadati</taxon>
        <taxon>Pseudomonadota</taxon>
        <taxon>Betaproteobacteria</taxon>
        <taxon>Burkholderiales</taxon>
        <taxon>Burkholderiaceae</taxon>
        <taxon>Caballeronia</taxon>
    </lineage>
</organism>
<evidence type="ECO:0000259" key="1">
    <source>
        <dbReference type="Pfam" id="PF13276"/>
    </source>
</evidence>